<evidence type="ECO:0000313" key="2">
    <source>
        <dbReference type="EMBL" id="KZP16720.1"/>
    </source>
</evidence>
<gene>
    <name evidence="2" type="ORF">FIBSPDRAFT_865692</name>
</gene>
<proteinExistence type="predicted"/>
<dbReference type="Proteomes" id="UP000076532">
    <property type="component" value="Unassembled WGS sequence"/>
</dbReference>
<dbReference type="AlphaFoldDB" id="A0A166FEI4"/>
<evidence type="ECO:0000313" key="3">
    <source>
        <dbReference type="Proteomes" id="UP000076532"/>
    </source>
</evidence>
<feature type="region of interest" description="Disordered" evidence="1">
    <location>
        <begin position="1"/>
        <end position="22"/>
    </location>
</feature>
<protein>
    <submittedName>
        <fullName evidence="2">Uncharacterized protein</fullName>
    </submittedName>
</protein>
<reference evidence="2 3" key="1">
    <citation type="journal article" date="2016" name="Mol. Biol. Evol.">
        <title>Comparative Genomics of Early-Diverging Mushroom-Forming Fungi Provides Insights into the Origins of Lignocellulose Decay Capabilities.</title>
        <authorList>
            <person name="Nagy L.G."/>
            <person name="Riley R."/>
            <person name="Tritt A."/>
            <person name="Adam C."/>
            <person name="Daum C."/>
            <person name="Floudas D."/>
            <person name="Sun H."/>
            <person name="Yadav J.S."/>
            <person name="Pangilinan J."/>
            <person name="Larsson K.H."/>
            <person name="Matsuura K."/>
            <person name="Barry K."/>
            <person name="Labutti K."/>
            <person name="Kuo R."/>
            <person name="Ohm R.A."/>
            <person name="Bhattacharya S.S."/>
            <person name="Shirouzu T."/>
            <person name="Yoshinaga Y."/>
            <person name="Martin F.M."/>
            <person name="Grigoriev I.V."/>
            <person name="Hibbett D.S."/>
        </authorList>
    </citation>
    <scope>NUCLEOTIDE SEQUENCE [LARGE SCALE GENOMIC DNA]</scope>
    <source>
        <strain evidence="2 3">CBS 109695</strain>
    </source>
</reference>
<evidence type="ECO:0000256" key="1">
    <source>
        <dbReference type="SAM" id="MobiDB-lite"/>
    </source>
</evidence>
<sequence>MFALPSISSRVPADHGPLPPLADTVPFAPSGTYVNDLSVDTTTGQRVHATFGSNSGPNSAVSIKFTKKGSYNMKAHCVDTETCLRSNHVVTVVS</sequence>
<organism evidence="2 3">
    <name type="scientific">Athelia psychrophila</name>
    <dbReference type="NCBI Taxonomy" id="1759441"/>
    <lineage>
        <taxon>Eukaryota</taxon>
        <taxon>Fungi</taxon>
        <taxon>Dikarya</taxon>
        <taxon>Basidiomycota</taxon>
        <taxon>Agaricomycotina</taxon>
        <taxon>Agaricomycetes</taxon>
        <taxon>Agaricomycetidae</taxon>
        <taxon>Atheliales</taxon>
        <taxon>Atheliaceae</taxon>
        <taxon>Athelia</taxon>
    </lineage>
</organism>
<dbReference type="OrthoDB" id="10007757at2759"/>
<keyword evidence="3" id="KW-1185">Reference proteome</keyword>
<dbReference type="EMBL" id="KV417590">
    <property type="protein sequence ID" value="KZP16720.1"/>
    <property type="molecule type" value="Genomic_DNA"/>
</dbReference>
<name>A0A166FEI4_9AGAM</name>
<accession>A0A166FEI4</accession>